<dbReference type="PANTHER" id="PTHR11640">
    <property type="entry name" value="NEPHRIN"/>
    <property type="match status" value="1"/>
</dbReference>
<evidence type="ECO:0000313" key="10">
    <source>
        <dbReference type="Proteomes" id="UP000250275"/>
    </source>
</evidence>
<name>A0A310SPE6_9HYME</name>
<keyword evidence="6" id="KW-0393">Immunoglobulin domain</keyword>
<dbReference type="AlphaFoldDB" id="A0A310SPE6"/>
<evidence type="ECO:0000259" key="8">
    <source>
        <dbReference type="PROSITE" id="PS50835"/>
    </source>
</evidence>
<comment type="subcellular location">
    <subcellularLocation>
        <location evidence="1">Membrane</location>
        <topology evidence="1">Single-pass type I membrane protein</topology>
    </subcellularLocation>
</comment>
<reference evidence="9 10" key="1">
    <citation type="submission" date="2015-07" db="EMBL/GenBank/DDBJ databases">
        <title>The genome of Eufriesea mexicana.</title>
        <authorList>
            <person name="Pan H."/>
            <person name="Kapheim K."/>
        </authorList>
    </citation>
    <scope>NUCLEOTIDE SEQUENCE [LARGE SCALE GENOMIC DNA]</scope>
    <source>
        <strain evidence="9">0111107269</strain>
        <tissue evidence="9">Whole body</tissue>
    </source>
</reference>
<dbReference type="Pfam" id="PF07679">
    <property type="entry name" value="I-set"/>
    <property type="match status" value="1"/>
</dbReference>
<dbReference type="GO" id="GO:0005886">
    <property type="term" value="C:plasma membrane"/>
    <property type="evidence" value="ECO:0007669"/>
    <property type="project" value="TreeGrafter"/>
</dbReference>
<dbReference type="Gene3D" id="2.60.40.10">
    <property type="entry name" value="Immunoglobulins"/>
    <property type="match status" value="3"/>
</dbReference>
<dbReference type="Pfam" id="PF13927">
    <property type="entry name" value="Ig_3"/>
    <property type="match status" value="1"/>
</dbReference>
<keyword evidence="10" id="KW-1185">Reference proteome</keyword>
<keyword evidence="4" id="KW-1015">Disulfide bond</keyword>
<dbReference type="InterPro" id="IPR013783">
    <property type="entry name" value="Ig-like_fold"/>
</dbReference>
<dbReference type="PANTHER" id="PTHR11640:SF158">
    <property type="entry name" value="V-SET AND IMMUNOGLOBULIN DOMAIN-CONTAINING PROTEIN 10-LIKE 2"/>
    <property type="match status" value="1"/>
</dbReference>
<dbReference type="Proteomes" id="UP000250275">
    <property type="component" value="Unassembled WGS sequence"/>
</dbReference>
<dbReference type="EMBL" id="KQ762190">
    <property type="protein sequence ID" value="OAD56148.1"/>
    <property type="molecule type" value="Genomic_DNA"/>
</dbReference>
<proteinExistence type="predicted"/>
<dbReference type="InterPro" id="IPR051275">
    <property type="entry name" value="Cell_adhesion_signaling"/>
</dbReference>
<dbReference type="InterPro" id="IPR003598">
    <property type="entry name" value="Ig_sub2"/>
</dbReference>
<accession>A0A310SPE6</accession>
<dbReference type="InterPro" id="IPR003961">
    <property type="entry name" value="FN3_dom"/>
</dbReference>
<dbReference type="GO" id="GO:0030154">
    <property type="term" value="P:cell differentiation"/>
    <property type="evidence" value="ECO:0007669"/>
    <property type="project" value="UniProtKB-ARBA"/>
</dbReference>
<dbReference type="InterPro" id="IPR036179">
    <property type="entry name" value="Ig-like_dom_sf"/>
</dbReference>
<feature type="compositionally biased region" description="Acidic residues" evidence="7">
    <location>
        <begin position="45"/>
        <end position="67"/>
    </location>
</feature>
<gene>
    <name evidence="9" type="ORF">WN48_03910</name>
</gene>
<evidence type="ECO:0000256" key="7">
    <source>
        <dbReference type="SAM" id="MobiDB-lite"/>
    </source>
</evidence>
<dbReference type="InterPro" id="IPR036116">
    <property type="entry name" value="FN3_sf"/>
</dbReference>
<dbReference type="CDD" id="cd00096">
    <property type="entry name" value="Ig"/>
    <property type="match status" value="1"/>
</dbReference>
<dbReference type="GO" id="GO:0009653">
    <property type="term" value="P:anatomical structure morphogenesis"/>
    <property type="evidence" value="ECO:0007669"/>
    <property type="project" value="UniProtKB-ARBA"/>
</dbReference>
<feature type="domain" description="Ig-like" evidence="8">
    <location>
        <begin position="188"/>
        <end position="225"/>
    </location>
</feature>
<dbReference type="OrthoDB" id="6159398at2759"/>
<sequence>MARNVDDFDVRSNADAVLLLAACCKPAKSSEGFDNNDYNPSSNYNDDDPPPEYNDDDHVDDPVDEDHDPGAFEEPPQIVSTPQNIRVWNGSTIYLPCVVKNADNVLVTWKKADQLLYYDSNPMETDKKRIVRLMNNTLVIHNATIYDTSDYECSVLMDKPITIKHRVFVEMGRPPNPTTPPTQQHKPPLIRVTPGKKVEVNAGENVTLGCETRMKTTSEIQWYHEYQCLAEIGTPNPLVEAINVTVNYAPVIETKGRWVHTGLGVESRLTCVVHAHPHATVTWLKDHKEVLPKKNSIQISANKTRHTLEILHTEKEHLGDYVCRAENKLGWVEKTISLTGIPSQAIISDGEMTSTGPGKTLKWQLESYSPITEYKLEYRHKGDANWTILKPAVTNGKGNQFSVEQTIEGLQPGSYEAILQAKNDFGWSQPSKPRTFIREYADEQAEKVEGSSSGASQPVLTIVTLFLVISRCACNLLQPKRTPANAMVGLVKQECLGELYIAGVIYFLK</sequence>
<dbReference type="FunFam" id="2.60.40.10:FF:000032">
    <property type="entry name" value="palladin isoform X1"/>
    <property type="match status" value="1"/>
</dbReference>
<keyword evidence="5" id="KW-0325">Glycoprotein</keyword>
<organism evidence="9 10">
    <name type="scientific">Eufriesea mexicana</name>
    <dbReference type="NCBI Taxonomy" id="516756"/>
    <lineage>
        <taxon>Eukaryota</taxon>
        <taxon>Metazoa</taxon>
        <taxon>Ecdysozoa</taxon>
        <taxon>Arthropoda</taxon>
        <taxon>Hexapoda</taxon>
        <taxon>Insecta</taxon>
        <taxon>Pterygota</taxon>
        <taxon>Neoptera</taxon>
        <taxon>Endopterygota</taxon>
        <taxon>Hymenoptera</taxon>
        <taxon>Apocrita</taxon>
        <taxon>Aculeata</taxon>
        <taxon>Apoidea</taxon>
        <taxon>Anthophila</taxon>
        <taxon>Apidae</taxon>
        <taxon>Eufriesea</taxon>
    </lineage>
</organism>
<evidence type="ECO:0000256" key="1">
    <source>
        <dbReference type="ARBA" id="ARBA00004479"/>
    </source>
</evidence>
<dbReference type="GO" id="GO:0050839">
    <property type="term" value="F:cell adhesion molecule binding"/>
    <property type="evidence" value="ECO:0007669"/>
    <property type="project" value="TreeGrafter"/>
</dbReference>
<dbReference type="InterPro" id="IPR013098">
    <property type="entry name" value="Ig_I-set"/>
</dbReference>
<dbReference type="CDD" id="cd00063">
    <property type="entry name" value="FN3"/>
    <property type="match status" value="1"/>
</dbReference>
<protein>
    <submittedName>
        <fullName evidence="9">Neurotrimin</fullName>
    </submittedName>
</protein>
<dbReference type="PROSITE" id="PS50835">
    <property type="entry name" value="IG_LIKE"/>
    <property type="match status" value="3"/>
</dbReference>
<evidence type="ECO:0000256" key="3">
    <source>
        <dbReference type="ARBA" id="ARBA00023136"/>
    </source>
</evidence>
<dbReference type="SUPFAM" id="SSF48726">
    <property type="entry name" value="Immunoglobulin"/>
    <property type="match status" value="2"/>
</dbReference>
<evidence type="ECO:0000313" key="9">
    <source>
        <dbReference type="EMBL" id="OAD56148.1"/>
    </source>
</evidence>
<evidence type="ECO:0000256" key="6">
    <source>
        <dbReference type="ARBA" id="ARBA00023319"/>
    </source>
</evidence>
<dbReference type="GO" id="GO:0098609">
    <property type="term" value="P:cell-cell adhesion"/>
    <property type="evidence" value="ECO:0007669"/>
    <property type="project" value="TreeGrafter"/>
</dbReference>
<keyword evidence="3" id="KW-0472">Membrane</keyword>
<evidence type="ECO:0000256" key="2">
    <source>
        <dbReference type="ARBA" id="ARBA00022737"/>
    </source>
</evidence>
<dbReference type="InterPro" id="IPR003599">
    <property type="entry name" value="Ig_sub"/>
</dbReference>
<dbReference type="Pfam" id="PF00041">
    <property type="entry name" value="fn3"/>
    <property type="match status" value="1"/>
</dbReference>
<dbReference type="SUPFAM" id="SSF49265">
    <property type="entry name" value="Fibronectin type III"/>
    <property type="match status" value="1"/>
</dbReference>
<dbReference type="GO" id="GO:0005911">
    <property type="term" value="C:cell-cell junction"/>
    <property type="evidence" value="ECO:0007669"/>
    <property type="project" value="TreeGrafter"/>
</dbReference>
<dbReference type="InterPro" id="IPR007110">
    <property type="entry name" value="Ig-like_dom"/>
</dbReference>
<dbReference type="SMART" id="SM00409">
    <property type="entry name" value="IG"/>
    <property type="match status" value="3"/>
</dbReference>
<feature type="compositionally biased region" description="Low complexity" evidence="7">
    <location>
        <begin position="35"/>
        <end position="44"/>
    </location>
</feature>
<dbReference type="SMART" id="SM00408">
    <property type="entry name" value="IGc2"/>
    <property type="match status" value="2"/>
</dbReference>
<evidence type="ECO:0000256" key="4">
    <source>
        <dbReference type="ARBA" id="ARBA00023157"/>
    </source>
</evidence>
<feature type="domain" description="Ig-like" evidence="8">
    <location>
        <begin position="237"/>
        <end position="339"/>
    </location>
</feature>
<feature type="region of interest" description="Disordered" evidence="7">
    <location>
        <begin position="28"/>
        <end position="77"/>
    </location>
</feature>
<keyword evidence="2" id="KW-0677">Repeat</keyword>
<evidence type="ECO:0000256" key="5">
    <source>
        <dbReference type="ARBA" id="ARBA00023180"/>
    </source>
</evidence>
<feature type="domain" description="Ig-like" evidence="8">
    <location>
        <begin position="76"/>
        <end position="164"/>
    </location>
</feature>